<name>A0ABM3QG25_ACIJB</name>
<dbReference type="GeneID" id="128316519"/>
<accession>A0ABM3QG25</accession>
<keyword evidence="2" id="KW-1185">Reference proteome</keyword>
<proteinExistence type="predicted"/>
<sequence length="138" mass="14215">MRTRPPGAATPSSGEAAASAAGPHLRDLTGQGGPAPGPGPASSPTPAPAAGRRSPPRGPARRAPRSTSGAALWQPKTRPLAPRLLPGSHFPGRSLGPPPAARSAEILEEPALHPREPRSLQDPGMSRKEEKQNFMSLL</sequence>
<organism evidence="2 3">
    <name type="scientific">Acinonyx jubatus</name>
    <name type="common">Cheetah</name>
    <dbReference type="NCBI Taxonomy" id="32536"/>
    <lineage>
        <taxon>Eukaryota</taxon>
        <taxon>Metazoa</taxon>
        <taxon>Chordata</taxon>
        <taxon>Craniata</taxon>
        <taxon>Vertebrata</taxon>
        <taxon>Euteleostomi</taxon>
        <taxon>Mammalia</taxon>
        <taxon>Eutheria</taxon>
        <taxon>Laurasiatheria</taxon>
        <taxon>Carnivora</taxon>
        <taxon>Feliformia</taxon>
        <taxon>Felidae</taxon>
        <taxon>Felinae</taxon>
        <taxon>Acinonyx</taxon>
    </lineage>
</organism>
<protein>
    <submittedName>
        <fullName evidence="3">Sterile alpha motif domain-containing protein 1-like</fullName>
    </submittedName>
</protein>
<dbReference type="Proteomes" id="UP001652583">
    <property type="component" value="Chromosome B4"/>
</dbReference>
<feature type="compositionally biased region" description="Low complexity" evidence="1">
    <location>
        <begin position="1"/>
        <end position="23"/>
    </location>
</feature>
<dbReference type="RefSeq" id="XP_053082871.1">
    <property type="nucleotide sequence ID" value="XM_053226896.1"/>
</dbReference>
<evidence type="ECO:0000313" key="2">
    <source>
        <dbReference type="Proteomes" id="UP001652583"/>
    </source>
</evidence>
<gene>
    <name evidence="3" type="primary">LOC128316519</name>
</gene>
<feature type="compositionally biased region" description="Basic and acidic residues" evidence="1">
    <location>
        <begin position="110"/>
        <end position="132"/>
    </location>
</feature>
<evidence type="ECO:0000313" key="3">
    <source>
        <dbReference type="RefSeq" id="XP_053082871.1"/>
    </source>
</evidence>
<feature type="region of interest" description="Disordered" evidence="1">
    <location>
        <begin position="1"/>
        <end position="138"/>
    </location>
</feature>
<feature type="compositionally biased region" description="Pro residues" evidence="1">
    <location>
        <begin position="35"/>
        <end position="47"/>
    </location>
</feature>
<reference evidence="3" key="1">
    <citation type="submission" date="2025-08" db="UniProtKB">
        <authorList>
            <consortium name="RefSeq"/>
        </authorList>
    </citation>
    <scope>IDENTIFICATION</scope>
    <source>
        <tissue evidence="3">Blood</tissue>
    </source>
</reference>
<evidence type="ECO:0000256" key="1">
    <source>
        <dbReference type="SAM" id="MobiDB-lite"/>
    </source>
</evidence>